<dbReference type="SUPFAM" id="SSF53822">
    <property type="entry name" value="Periplasmic binding protein-like I"/>
    <property type="match status" value="1"/>
</dbReference>
<evidence type="ECO:0000256" key="4">
    <source>
        <dbReference type="SAM" id="Phobius"/>
    </source>
</evidence>
<dbReference type="Proteomes" id="UP000633936">
    <property type="component" value="Unassembled WGS sequence"/>
</dbReference>
<dbReference type="EMBL" id="JACOQE010000001">
    <property type="protein sequence ID" value="MBC5739053.1"/>
    <property type="molecule type" value="Genomic_DNA"/>
</dbReference>
<proteinExistence type="inferred from homology"/>
<dbReference type="Gene3D" id="3.40.50.2300">
    <property type="match status" value="2"/>
</dbReference>
<keyword evidence="4" id="KW-0472">Membrane</keyword>
<dbReference type="PROSITE" id="PS51257">
    <property type="entry name" value="PROKAR_LIPOPROTEIN"/>
    <property type="match status" value="1"/>
</dbReference>
<evidence type="ECO:0000313" key="7">
    <source>
        <dbReference type="Proteomes" id="UP000633936"/>
    </source>
</evidence>
<organism evidence="6 7">
    <name type="scientific">Blautia intestinalis</name>
    <dbReference type="NCBI Taxonomy" id="2763028"/>
    <lineage>
        <taxon>Bacteria</taxon>
        <taxon>Bacillati</taxon>
        <taxon>Bacillota</taxon>
        <taxon>Clostridia</taxon>
        <taxon>Lachnospirales</taxon>
        <taxon>Lachnospiraceae</taxon>
        <taxon>Blautia</taxon>
    </lineage>
</organism>
<feature type="transmembrane region" description="Helical" evidence="4">
    <location>
        <begin position="6"/>
        <end position="26"/>
    </location>
</feature>
<evidence type="ECO:0000256" key="1">
    <source>
        <dbReference type="ARBA" id="ARBA00004196"/>
    </source>
</evidence>
<reference evidence="6 7" key="1">
    <citation type="submission" date="2020-08" db="EMBL/GenBank/DDBJ databases">
        <title>Genome public.</title>
        <authorList>
            <person name="Liu C."/>
            <person name="Sun Q."/>
        </authorList>
    </citation>
    <scope>NUCLEOTIDE SEQUENCE [LARGE SCALE GENOMIC DNA]</scope>
    <source>
        <strain evidence="6 7">27-44</strain>
    </source>
</reference>
<dbReference type="InterPro" id="IPR025997">
    <property type="entry name" value="SBP_2_dom"/>
</dbReference>
<protein>
    <submittedName>
        <fullName evidence="6">Substrate-binding domain-containing protein</fullName>
    </submittedName>
</protein>
<dbReference type="InterPro" id="IPR028082">
    <property type="entry name" value="Peripla_BP_I"/>
</dbReference>
<comment type="subcellular location">
    <subcellularLocation>
        <location evidence="1">Cell envelope</location>
    </subcellularLocation>
</comment>
<feature type="domain" description="Periplasmic binding protein" evidence="5">
    <location>
        <begin position="51"/>
        <end position="308"/>
    </location>
</feature>
<comment type="similarity">
    <text evidence="2">Belongs to the bacterial solute-binding protein 2 family.</text>
</comment>
<keyword evidence="7" id="KW-1185">Reference proteome</keyword>
<evidence type="ECO:0000256" key="3">
    <source>
        <dbReference type="ARBA" id="ARBA00022729"/>
    </source>
</evidence>
<evidence type="ECO:0000259" key="5">
    <source>
        <dbReference type="Pfam" id="PF13407"/>
    </source>
</evidence>
<evidence type="ECO:0000256" key="2">
    <source>
        <dbReference type="ARBA" id="ARBA00007639"/>
    </source>
</evidence>
<keyword evidence="4" id="KW-0812">Transmembrane</keyword>
<sequence length="337" mass="37735">MKKSTLTIFCILAGCIFFLSGIWIYFQKNLDRVELGEGERATAYQRHYLMIANDKDTGMWQSVYESASKEAESKDAYVELLSPEQMNGYSQADCLKIGIASKVDGIILEADGSKEEQHLITEALKDGIPVVTVMTDDTATSRISFVGLNSYQMGSAYTEQIQGMLKDKGSTSVMFLSTSSSKTQETNLVYSQVKKELESRKKTGQSVDLTEYCVDSSADFDTEEFVRDMFVSDESLPDVIVCMDEVVTECVCQALVDYNQVGNVKVIGYYYSNVTLNAIDKGIISSAIALDMEEIGRYSVNALDEYISFGHSNNYYSVDQHVITKDNTREYRTEDEK</sequence>
<dbReference type="PANTHER" id="PTHR46847:SF1">
    <property type="entry name" value="D-ALLOSE-BINDING PERIPLASMIC PROTEIN-RELATED"/>
    <property type="match status" value="1"/>
</dbReference>
<evidence type="ECO:0000313" key="6">
    <source>
        <dbReference type="EMBL" id="MBC5739053.1"/>
    </source>
</evidence>
<dbReference type="Pfam" id="PF13407">
    <property type="entry name" value="Peripla_BP_4"/>
    <property type="match status" value="1"/>
</dbReference>
<dbReference type="PANTHER" id="PTHR46847">
    <property type="entry name" value="D-ALLOSE-BINDING PERIPLASMIC PROTEIN-RELATED"/>
    <property type="match status" value="1"/>
</dbReference>
<keyword evidence="3" id="KW-0732">Signal</keyword>
<name>A0ABR7HXS3_9FIRM</name>
<keyword evidence="4" id="KW-1133">Transmembrane helix</keyword>
<accession>A0ABR7HXS3</accession>
<dbReference type="RefSeq" id="WP_118039353.1">
    <property type="nucleotide sequence ID" value="NZ_JACOQE010000001.1"/>
</dbReference>
<gene>
    <name evidence="6" type="ORF">H8Z79_01025</name>
</gene>
<comment type="caution">
    <text evidence="6">The sequence shown here is derived from an EMBL/GenBank/DDBJ whole genome shotgun (WGS) entry which is preliminary data.</text>
</comment>